<dbReference type="Gene3D" id="3.40.50.300">
    <property type="entry name" value="P-loop containing nucleotide triphosphate hydrolases"/>
    <property type="match status" value="2"/>
</dbReference>
<feature type="domain" description="Helicase C-terminal" evidence="6">
    <location>
        <begin position="518"/>
        <end position="676"/>
    </location>
</feature>
<dbReference type="Proteomes" id="UP000239001">
    <property type="component" value="Unassembled WGS sequence"/>
</dbReference>
<accession>A0A2T1LVC3</accession>
<dbReference type="InterPro" id="IPR006935">
    <property type="entry name" value="Helicase/UvrB_N"/>
</dbReference>
<dbReference type="SMART" id="SM00490">
    <property type="entry name" value="HELICc"/>
    <property type="match status" value="1"/>
</dbReference>
<dbReference type="PROSITE" id="PS51194">
    <property type="entry name" value="HELICASE_CTER"/>
    <property type="match status" value="1"/>
</dbReference>
<evidence type="ECO:0000256" key="4">
    <source>
        <dbReference type="ARBA" id="ARBA00022840"/>
    </source>
</evidence>
<dbReference type="GO" id="GO:0016787">
    <property type="term" value="F:hydrolase activity"/>
    <property type="evidence" value="ECO:0007669"/>
    <property type="project" value="UniProtKB-KW"/>
</dbReference>
<evidence type="ECO:0000256" key="2">
    <source>
        <dbReference type="ARBA" id="ARBA00022801"/>
    </source>
</evidence>
<name>A0A2T1LVC3_9CHRO</name>
<dbReference type="SUPFAM" id="SSF52540">
    <property type="entry name" value="P-loop containing nucleoside triphosphate hydrolases"/>
    <property type="match status" value="1"/>
</dbReference>
<gene>
    <name evidence="7" type="ORF">C7H19_16085</name>
</gene>
<reference evidence="7 8" key="2">
    <citation type="submission" date="2018-03" db="EMBL/GenBank/DDBJ databases">
        <authorList>
            <person name="Keele B.F."/>
        </authorList>
    </citation>
    <scope>NUCLEOTIDE SEQUENCE [LARGE SCALE GENOMIC DNA]</scope>
    <source>
        <strain evidence="7 8">CCALA 016</strain>
    </source>
</reference>
<dbReference type="Pfam" id="PF00271">
    <property type="entry name" value="Helicase_C"/>
    <property type="match status" value="1"/>
</dbReference>
<dbReference type="SMART" id="SM00487">
    <property type="entry name" value="DEXDc"/>
    <property type="match status" value="1"/>
</dbReference>
<dbReference type="AlphaFoldDB" id="A0A2T1LVC3"/>
<dbReference type="InterPro" id="IPR001650">
    <property type="entry name" value="Helicase_C-like"/>
</dbReference>
<sequence>MGKYNVETYHDESLAYLNILEEYRSDRHNLIQDFYLPCLEKSVLYCRAVGYFSSSSIVAVARGLTGLIRMGGKMRLVASPYLTPEDVQAIMTGLQEKEKVISKAVLRELTQEFNSVARDRLACLAWLMSQGVLEIKLAIAIDISKNGIYHEKLGLFSDINGNTIAFTGSANESYTALQDNFECIDVFCSWKREEKERTLRKIQHFNSLWENQTQNIQIIDFPTAAAKSLLKFRPPSPTYRVKEDKNIYRVHSQPYLNITLRPLQENALKAWEEQNYRGILAMATGTGKTLTAIVGMMRLSHLDFILIGAPTREIILQWMGELEEKTSLYASVVAMGESQQWREILFRKLRLFHHYNLPRERLPIVVLGTYSELSKTRIADLIEDAGGLPEESLIIADEVHSTGSGIYRRILREDFPYRLGLSATPLRPYDEEGTETVLDYFGGIVYEFSLEDAIKVGILCQYDYAVYVTSLTEEEHTKFQQISAKLGRLLQKKGEDNQINLKKLAIQRARLIKSATAKLDILSRIVQDYPLKQAMIYCADIHQATQVSQRLTQQGYRVARYSSIDVNRPQILRQLAQGNLDALVAVKCLDEGVDIPSVSQGIILASDTSQRQFIQRRGRILRAAPDKKIATLIDVIVVPPHEQGQLIRSEIERVIYFARGAKNQSEVIVRLVEELGHYGISYSDLL</sequence>
<evidence type="ECO:0000259" key="5">
    <source>
        <dbReference type="PROSITE" id="PS51192"/>
    </source>
</evidence>
<dbReference type="PANTHER" id="PTHR11274:SF0">
    <property type="entry name" value="GENERAL TRANSCRIPTION AND DNA REPAIR FACTOR IIH HELICASE SUBUNIT XPB"/>
    <property type="match status" value="1"/>
</dbReference>
<evidence type="ECO:0000313" key="7">
    <source>
        <dbReference type="EMBL" id="PSF35531.1"/>
    </source>
</evidence>
<dbReference type="InterPro" id="IPR027417">
    <property type="entry name" value="P-loop_NTPase"/>
</dbReference>
<feature type="domain" description="Helicase ATP-binding" evidence="5">
    <location>
        <begin position="269"/>
        <end position="443"/>
    </location>
</feature>
<dbReference type="OrthoDB" id="9802848at2"/>
<dbReference type="PANTHER" id="PTHR11274">
    <property type="entry name" value="RAD25/XP-B DNA REPAIR HELICASE"/>
    <property type="match status" value="1"/>
</dbReference>
<dbReference type="InterPro" id="IPR014001">
    <property type="entry name" value="Helicase_ATP-bd"/>
</dbReference>
<keyword evidence="2" id="KW-0378">Hydrolase</keyword>
<keyword evidence="1" id="KW-0547">Nucleotide-binding</keyword>
<keyword evidence="4" id="KW-0067">ATP-binding</keyword>
<dbReference type="Gene3D" id="3.30.870.10">
    <property type="entry name" value="Endonuclease Chain A"/>
    <property type="match status" value="1"/>
</dbReference>
<reference evidence="7 8" key="1">
    <citation type="submission" date="2018-03" db="EMBL/GenBank/DDBJ databases">
        <title>The ancient ancestry and fast evolution of plastids.</title>
        <authorList>
            <person name="Moore K.R."/>
            <person name="Magnabosco C."/>
            <person name="Momper L."/>
            <person name="Gold D.A."/>
            <person name="Bosak T."/>
            <person name="Fournier G.P."/>
        </authorList>
    </citation>
    <scope>NUCLEOTIDE SEQUENCE [LARGE SCALE GENOMIC DNA]</scope>
    <source>
        <strain evidence="7 8">CCALA 016</strain>
    </source>
</reference>
<proteinExistence type="predicted"/>
<dbReference type="CDD" id="cd09179">
    <property type="entry name" value="PLDc_N_DEXD_a"/>
    <property type="match status" value="1"/>
</dbReference>
<dbReference type="RefSeq" id="WP_106457943.1">
    <property type="nucleotide sequence ID" value="NZ_PXOH01000019.1"/>
</dbReference>
<dbReference type="GO" id="GO:0004386">
    <property type="term" value="F:helicase activity"/>
    <property type="evidence" value="ECO:0007669"/>
    <property type="project" value="UniProtKB-KW"/>
</dbReference>
<keyword evidence="8" id="KW-1185">Reference proteome</keyword>
<evidence type="ECO:0000256" key="1">
    <source>
        <dbReference type="ARBA" id="ARBA00022741"/>
    </source>
</evidence>
<comment type="caution">
    <text evidence="7">The sequence shown here is derived from an EMBL/GenBank/DDBJ whole genome shotgun (WGS) entry which is preliminary data.</text>
</comment>
<organism evidence="7 8">
    <name type="scientific">Aphanothece hegewaldii CCALA 016</name>
    <dbReference type="NCBI Taxonomy" id="2107694"/>
    <lineage>
        <taxon>Bacteria</taxon>
        <taxon>Bacillati</taxon>
        <taxon>Cyanobacteriota</taxon>
        <taxon>Cyanophyceae</taxon>
        <taxon>Oscillatoriophycideae</taxon>
        <taxon>Chroococcales</taxon>
        <taxon>Aphanothecaceae</taxon>
        <taxon>Aphanothece</taxon>
    </lineage>
</organism>
<dbReference type="EMBL" id="PXOH01000019">
    <property type="protein sequence ID" value="PSF35531.1"/>
    <property type="molecule type" value="Genomic_DNA"/>
</dbReference>
<evidence type="ECO:0000256" key="3">
    <source>
        <dbReference type="ARBA" id="ARBA00022806"/>
    </source>
</evidence>
<dbReference type="PROSITE" id="PS51192">
    <property type="entry name" value="HELICASE_ATP_BIND_1"/>
    <property type="match status" value="1"/>
</dbReference>
<evidence type="ECO:0000313" key="8">
    <source>
        <dbReference type="Proteomes" id="UP000239001"/>
    </source>
</evidence>
<protein>
    <submittedName>
        <fullName evidence="7">DNA phosphorothioation system restriction enzyme</fullName>
    </submittedName>
</protein>
<dbReference type="InterPro" id="IPR050615">
    <property type="entry name" value="ATP-dep_DNA_Helicase"/>
</dbReference>
<evidence type="ECO:0000259" key="6">
    <source>
        <dbReference type="PROSITE" id="PS51194"/>
    </source>
</evidence>
<dbReference type="GO" id="GO:0003677">
    <property type="term" value="F:DNA binding"/>
    <property type="evidence" value="ECO:0007669"/>
    <property type="project" value="InterPro"/>
</dbReference>
<dbReference type="Pfam" id="PF04851">
    <property type="entry name" value="ResIII"/>
    <property type="match status" value="1"/>
</dbReference>
<keyword evidence="3" id="KW-0347">Helicase</keyword>
<dbReference type="GO" id="GO:0005524">
    <property type="term" value="F:ATP binding"/>
    <property type="evidence" value="ECO:0007669"/>
    <property type="project" value="UniProtKB-KW"/>
</dbReference>